<dbReference type="InterPro" id="IPR050090">
    <property type="entry name" value="Tyrosine_recombinase_XerCD"/>
</dbReference>
<dbReference type="SUPFAM" id="SSF56349">
    <property type="entry name" value="DNA breaking-rejoining enzymes"/>
    <property type="match status" value="1"/>
</dbReference>
<dbReference type="InterPro" id="IPR044068">
    <property type="entry name" value="CB"/>
</dbReference>
<protein>
    <submittedName>
        <fullName evidence="6">Integrase family protein</fullName>
    </submittedName>
</protein>
<reference evidence="6 7" key="1">
    <citation type="submission" date="2010-07" db="EMBL/GenBank/DDBJ databases">
        <title>The complete genome of Methanosalsum zhilinae DSM 4017.</title>
        <authorList>
            <consortium name="US DOE Joint Genome Institute (JGI-PGF)"/>
            <person name="Lucas S."/>
            <person name="Copeland A."/>
            <person name="Lapidus A."/>
            <person name="Glavina del Rio T."/>
            <person name="Dalin E."/>
            <person name="Tice H."/>
            <person name="Bruce D."/>
            <person name="Goodwin L."/>
            <person name="Pitluck S."/>
            <person name="Kyrpides N."/>
            <person name="Mavromatis K."/>
            <person name="Ovchinnikova G."/>
            <person name="Daligault H."/>
            <person name="Detter J.C."/>
            <person name="Han C."/>
            <person name="Tapia R."/>
            <person name="Larimer F."/>
            <person name="Land M."/>
            <person name="Hauser L."/>
            <person name="Markowitz V."/>
            <person name="Cheng J.-F."/>
            <person name="Hugenholtz P."/>
            <person name="Woyke T."/>
            <person name="Wu D."/>
            <person name="Spring S."/>
            <person name="Schueler E."/>
            <person name="Brambilla E."/>
            <person name="Klenk H.-P."/>
            <person name="Eisen J.A."/>
        </authorList>
    </citation>
    <scope>NUCLEOTIDE SEQUENCE [LARGE SCALE GENOMIC DNA]</scope>
    <source>
        <strain evidence="7">DSM 4017 / NBRC 107636 / OCM 62 / WeN5</strain>
    </source>
</reference>
<dbReference type="CDD" id="cd00397">
    <property type="entry name" value="DNA_BRE_C"/>
    <property type="match status" value="1"/>
</dbReference>
<evidence type="ECO:0000256" key="1">
    <source>
        <dbReference type="ARBA" id="ARBA00023125"/>
    </source>
</evidence>
<keyword evidence="1 3" id="KW-0238">DNA-binding</keyword>
<dbReference type="GO" id="GO:0003677">
    <property type="term" value="F:DNA binding"/>
    <property type="evidence" value="ECO:0007669"/>
    <property type="project" value="UniProtKB-UniRule"/>
</dbReference>
<dbReference type="GeneID" id="10821704"/>
<dbReference type="InterPro" id="IPR013762">
    <property type="entry name" value="Integrase-like_cat_sf"/>
</dbReference>
<dbReference type="PROSITE" id="PS51898">
    <property type="entry name" value="TYR_RECOMBINASE"/>
    <property type="match status" value="1"/>
</dbReference>
<dbReference type="EMBL" id="CP002101">
    <property type="protein sequence ID" value="AEH59989.1"/>
    <property type="molecule type" value="Genomic_DNA"/>
</dbReference>
<sequence>MKIRKKDVDDVHFFDNSFKRAVELFKETDRAANVELMNKFIASCRRSGIRKSTVLSYVNIGKRLVEVMDEVGLEKDIHEIDQYDFDTVLLYLEDEIKLKQGTIRNYKKFIKKYFGWYIDDNPLNIPDHAKNMKWIRKLRLEPIESTVQPHEVLTSEELDKMLSVCSNNPRNRALIAVLADSGMRIGALGSCRLQHVELNDIGAMIYISRTSRSKKTAEPRGIPLTWSTGYLEHWLASHPLKNDPEAPLWVNLNLNHGPMGYSMLWKTLERIGAKAGIKKRVNPHSFRHFAIISWILDGLTEQEIKHRAGWSRGSTRIFEVYANYTDRQINEGIYAKYGLITHKERQIKLDKCPRCNTILRPTEKACSQCSLLLSSRVHRGIKEHGSIIVGEIMRLVLEYDDQGRYVENNKSNQVYDMIENRFV</sequence>
<dbReference type="GO" id="GO:0006310">
    <property type="term" value="P:DNA recombination"/>
    <property type="evidence" value="ECO:0007669"/>
    <property type="project" value="UniProtKB-KW"/>
</dbReference>
<dbReference type="OrthoDB" id="144892at2157"/>
<name>F7XMX1_METZD</name>
<organism evidence="6 7">
    <name type="scientific">Methanosalsum zhilinae (strain DSM 4017 / NBRC 107636 / OCM 62 / WeN5)</name>
    <name type="common">Methanohalophilus zhilinae</name>
    <dbReference type="NCBI Taxonomy" id="679901"/>
    <lineage>
        <taxon>Archaea</taxon>
        <taxon>Methanobacteriati</taxon>
        <taxon>Methanobacteriota</taxon>
        <taxon>Stenosarchaea group</taxon>
        <taxon>Methanomicrobia</taxon>
        <taxon>Methanosarcinales</taxon>
        <taxon>Methanosarcinaceae</taxon>
        <taxon>Methanosalsum</taxon>
    </lineage>
</organism>
<dbReference type="AlphaFoldDB" id="F7XMX1"/>
<dbReference type="InterPro" id="IPR002104">
    <property type="entry name" value="Integrase_catalytic"/>
</dbReference>
<dbReference type="KEGG" id="mzh:Mzhil_0108"/>
<dbReference type="PANTHER" id="PTHR30349:SF87">
    <property type="entry name" value="TRANSPOSASE A"/>
    <property type="match status" value="1"/>
</dbReference>
<evidence type="ECO:0000256" key="3">
    <source>
        <dbReference type="PROSITE-ProRule" id="PRU01248"/>
    </source>
</evidence>
<evidence type="ECO:0000259" key="4">
    <source>
        <dbReference type="PROSITE" id="PS51898"/>
    </source>
</evidence>
<evidence type="ECO:0000256" key="2">
    <source>
        <dbReference type="ARBA" id="ARBA00023172"/>
    </source>
</evidence>
<dbReference type="Gene3D" id="1.10.443.10">
    <property type="entry name" value="Intergrase catalytic core"/>
    <property type="match status" value="1"/>
</dbReference>
<keyword evidence="7" id="KW-1185">Reference proteome</keyword>
<dbReference type="GO" id="GO:0015074">
    <property type="term" value="P:DNA integration"/>
    <property type="evidence" value="ECO:0007669"/>
    <property type="project" value="InterPro"/>
</dbReference>
<keyword evidence="2" id="KW-0233">DNA recombination</keyword>
<evidence type="ECO:0000313" key="7">
    <source>
        <dbReference type="Proteomes" id="UP000006622"/>
    </source>
</evidence>
<feature type="domain" description="Tyr recombinase" evidence="4">
    <location>
        <begin position="148"/>
        <end position="335"/>
    </location>
</feature>
<dbReference type="Pfam" id="PF00589">
    <property type="entry name" value="Phage_integrase"/>
    <property type="match status" value="1"/>
</dbReference>
<dbReference type="RefSeq" id="WP_013897428.1">
    <property type="nucleotide sequence ID" value="NC_015676.1"/>
</dbReference>
<dbReference type="Proteomes" id="UP000006622">
    <property type="component" value="Chromosome"/>
</dbReference>
<evidence type="ECO:0000313" key="6">
    <source>
        <dbReference type="EMBL" id="AEH59989.1"/>
    </source>
</evidence>
<dbReference type="HOGENOM" id="CLU_027562_2_0_2"/>
<dbReference type="PROSITE" id="PS51900">
    <property type="entry name" value="CB"/>
    <property type="match status" value="1"/>
</dbReference>
<evidence type="ECO:0000259" key="5">
    <source>
        <dbReference type="PROSITE" id="PS51900"/>
    </source>
</evidence>
<dbReference type="InterPro" id="IPR011010">
    <property type="entry name" value="DNA_brk_join_enz"/>
</dbReference>
<accession>F7XMX1</accession>
<dbReference type="PANTHER" id="PTHR30349">
    <property type="entry name" value="PHAGE INTEGRASE-RELATED"/>
    <property type="match status" value="1"/>
</dbReference>
<gene>
    <name evidence="6" type="ordered locus">Mzhil_0108</name>
</gene>
<proteinExistence type="predicted"/>
<feature type="domain" description="Core-binding (CB)" evidence="5">
    <location>
        <begin position="31"/>
        <end position="118"/>
    </location>
</feature>